<reference evidence="5 6" key="1">
    <citation type="submission" date="2016-10" db="EMBL/GenBank/DDBJ databases">
        <authorList>
            <person name="Varghese N."/>
            <person name="Submissions S."/>
        </authorList>
    </citation>
    <scope>NUCLEOTIDE SEQUENCE [LARGE SCALE GENOMIC DNA]</scope>
    <source>
        <strain evidence="5 6">LMG 18378</strain>
    </source>
</reference>
<evidence type="ECO:0000313" key="6">
    <source>
        <dbReference type="Proteomes" id="UP000183385"/>
    </source>
</evidence>
<sequence>MGKDTRPVPRFDGSIRTFSGYFGTMPNNPSITVHYAQGILQAAARLGLQLPAELRELGREARIPLARQDELWEGLCAASADPLLGLRLGSALQVGHLDMVGALLMSCESFGEALEALLEYYPIIAEGSEFALRREAGGVALVYRPSYRVRREARVEAVLASLVRLSAWITGERVHPRAVRIGHPARGEAGSYRELLGLLPDFSADEDGLLFAENDLQVPLIQANAPMREHLRQLADAQLQRLGAQSLAAQVQGLLREHPQWGKERIAERLGLSGRHLNRRLAEEGSSFKLLRERVLHAMAEQLLQGPARLAEVAERLGFSDESAFAKAFRRWSGMTPGQFRQGAD</sequence>
<proteinExistence type="predicted"/>
<dbReference type="InterPro" id="IPR020449">
    <property type="entry name" value="Tscrpt_reg_AraC-type_HTH"/>
</dbReference>
<dbReference type="Proteomes" id="UP000183385">
    <property type="component" value="Unassembled WGS sequence"/>
</dbReference>
<dbReference type="PROSITE" id="PS01124">
    <property type="entry name" value="HTH_ARAC_FAMILY_2"/>
    <property type="match status" value="1"/>
</dbReference>
<dbReference type="Gene3D" id="1.10.10.60">
    <property type="entry name" value="Homeodomain-like"/>
    <property type="match status" value="1"/>
</dbReference>
<organism evidence="5 6">
    <name type="scientific">Pseudomonas citronellolis</name>
    <dbReference type="NCBI Taxonomy" id="53408"/>
    <lineage>
        <taxon>Bacteria</taxon>
        <taxon>Pseudomonadati</taxon>
        <taxon>Pseudomonadota</taxon>
        <taxon>Gammaproteobacteria</taxon>
        <taxon>Pseudomonadales</taxon>
        <taxon>Pseudomonadaceae</taxon>
        <taxon>Pseudomonas</taxon>
    </lineage>
</organism>
<dbReference type="InterPro" id="IPR032687">
    <property type="entry name" value="AraC-type_N"/>
</dbReference>
<keyword evidence="6" id="KW-1185">Reference proteome</keyword>
<keyword evidence="1" id="KW-0805">Transcription regulation</keyword>
<keyword evidence="2 5" id="KW-0238">DNA-binding</keyword>
<dbReference type="InterPro" id="IPR018060">
    <property type="entry name" value="HTH_AraC"/>
</dbReference>
<dbReference type="Pfam" id="PF12625">
    <property type="entry name" value="Arabinose_bd"/>
    <property type="match status" value="1"/>
</dbReference>
<dbReference type="AlphaFoldDB" id="A0AAQ1HNS5"/>
<dbReference type="InterPro" id="IPR009057">
    <property type="entry name" value="Homeodomain-like_sf"/>
</dbReference>
<dbReference type="GO" id="GO:0003700">
    <property type="term" value="F:DNA-binding transcription factor activity"/>
    <property type="evidence" value="ECO:0007669"/>
    <property type="project" value="InterPro"/>
</dbReference>
<dbReference type="Pfam" id="PF12833">
    <property type="entry name" value="HTH_18"/>
    <property type="match status" value="1"/>
</dbReference>
<feature type="domain" description="HTH araC/xylS-type" evidence="4">
    <location>
        <begin position="245"/>
        <end position="343"/>
    </location>
</feature>
<dbReference type="PANTHER" id="PTHR47894:SF1">
    <property type="entry name" value="HTH-TYPE TRANSCRIPTIONAL REGULATOR VQSM"/>
    <property type="match status" value="1"/>
</dbReference>
<evidence type="ECO:0000256" key="2">
    <source>
        <dbReference type="ARBA" id="ARBA00023125"/>
    </source>
</evidence>
<evidence type="ECO:0000256" key="3">
    <source>
        <dbReference type="ARBA" id="ARBA00023163"/>
    </source>
</evidence>
<evidence type="ECO:0000259" key="4">
    <source>
        <dbReference type="PROSITE" id="PS01124"/>
    </source>
</evidence>
<dbReference type="GO" id="GO:0000976">
    <property type="term" value="F:transcription cis-regulatory region binding"/>
    <property type="evidence" value="ECO:0007669"/>
    <property type="project" value="TreeGrafter"/>
</dbReference>
<dbReference type="PANTHER" id="PTHR47894">
    <property type="entry name" value="HTH-TYPE TRANSCRIPTIONAL REGULATOR GADX"/>
    <property type="match status" value="1"/>
</dbReference>
<dbReference type="EMBL" id="FOLS01000015">
    <property type="protein sequence ID" value="SFD04049.1"/>
    <property type="molecule type" value="Genomic_DNA"/>
</dbReference>
<gene>
    <name evidence="5" type="ORF">SAMN05216577_11540</name>
</gene>
<protein>
    <submittedName>
        <fullName evidence="5">AraC-type DNA-binding protein</fullName>
    </submittedName>
</protein>
<dbReference type="GO" id="GO:0005829">
    <property type="term" value="C:cytosol"/>
    <property type="evidence" value="ECO:0007669"/>
    <property type="project" value="TreeGrafter"/>
</dbReference>
<comment type="caution">
    <text evidence="5">The sequence shown here is derived from an EMBL/GenBank/DDBJ whole genome shotgun (WGS) entry which is preliminary data.</text>
</comment>
<dbReference type="SUPFAM" id="SSF46689">
    <property type="entry name" value="Homeodomain-like"/>
    <property type="match status" value="1"/>
</dbReference>
<name>A0AAQ1HNS5_9PSED</name>
<accession>A0AAQ1HNS5</accession>
<keyword evidence="3" id="KW-0804">Transcription</keyword>
<evidence type="ECO:0000256" key="1">
    <source>
        <dbReference type="ARBA" id="ARBA00023015"/>
    </source>
</evidence>
<evidence type="ECO:0000313" key="5">
    <source>
        <dbReference type="EMBL" id="SFD04049.1"/>
    </source>
</evidence>
<dbReference type="PRINTS" id="PR00032">
    <property type="entry name" value="HTHARAC"/>
</dbReference>
<dbReference type="SMART" id="SM00342">
    <property type="entry name" value="HTH_ARAC"/>
    <property type="match status" value="1"/>
</dbReference>